<gene>
    <name evidence="2" type="ORF">UFOPK1766_00279</name>
</gene>
<feature type="region of interest" description="Disordered" evidence="1">
    <location>
        <begin position="28"/>
        <end position="52"/>
    </location>
</feature>
<protein>
    <submittedName>
        <fullName evidence="2">Unannotated protein</fullName>
    </submittedName>
</protein>
<feature type="compositionally biased region" description="Basic and acidic residues" evidence="1">
    <location>
        <begin position="36"/>
        <end position="52"/>
    </location>
</feature>
<dbReference type="EMBL" id="CAEZTW010000028">
    <property type="protein sequence ID" value="CAB4578406.1"/>
    <property type="molecule type" value="Genomic_DNA"/>
</dbReference>
<proteinExistence type="predicted"/>
<sequence length="52" mass="5914">MSESVNHKKDKPIVVGEVNHELLPKITSDEIDLEVDERRDEEIAGDKPPHHS</sequence>
<organism evidence="2">
    <name type="scientific">freshwater metagenome</name>
    <dbReference type="NCBI Taxonomy" id="449393"/>
    <lineage>
        <taxon>unclassified sequences</taxon>
        <taxon>metagenomes</taxon>
        <taxon>ecological metagenomes</taxon>
    </lineage>
</organism>
<dbReference type="AlphaFoldDB" id="A0A6J6EQS2"/>
<evidence type="ECO:0000256" key="1">
    <source>
        <dbReference type="SAM" id="MobiDB-lite"/>
    </source>
</evidence>
<accession>A0A6J6EQS2</accession>
<reference evidence="2" key="1">
    <citation type="submission" date="2020-05" db="EMBL/GenBank/DDBJ databases">
        <authorList>
            <person name="Chiriac C."/>
            <person name="Salcher M."/>
            <person name="Ghai R."/>
            <person name="Kavagutti S V."/>
        </authorList>
    </citation>
    <scope>NUCLEOTIDE SEQUENCE</scope>
</reference>
<evidence type="ECO:0000313" key="2">
    <source>
        <dbReference type="EMBL" id="CAB4578406.1"/>
    </source>
</evidence>
<name>A0A6J6EQS2_9ZZZZ</name>